<dbReference type="InterPro" id="IPR035892">
    <property type="entry name" value="C2_domain_sf"/>
</dbReference>
<dbReference type="Pfam" id="PF15627">
    <property type="entry name" value="CEP76-C2"/>
    <property type="match status" value="1"/>
</dbReference>
<evidence type="ECO:0000259" key="3">
    <source>
        <dbReference type="Pfam" id="PF15627"/>
    </source>
</evidence>
<dbReference type="AlphaFoldDB" id="A0A088RX67"/>
<dbReference type="Pfam" id="PF24652">
    <property type="entry name" value="CEP76_C"/>
    <property type="match status" value="1"/>
</dbReference>
<feature type="domain" description="CEP76/DRC7 peptidase-like" evidence="6">
    <location>
        <begin position="345"/>
        <end position="464"/>
    </location>
</feature>
<evidence type="ECO:0000259" key="4">
    <source>
        <dbReference type="Pfam" id="PF24652"/>
    </source>
</evidence>
<dbReference type="Proteomes" id="UP000063063">
    <property type="component" value="Chromosome 28"/>
</dbReference>
<dbReference type="EMBL" id="CP009397">
    <property type="protein sequence ID" value="AIN99854.1"/>
    <property type="molecule type" value="Genomic_DNA"/>
</dbReference>
<dbReference type="VEuPathDB" id="TriTrypDB:LPAL13_280028400"/>
<dbReference type="Pfam" id="PF24656">
    <property type="entry name" value="CEPT76_peptidase"/>
    <property type="match status" value="1"/>
</dbReference>
<evidence type="ECO:0000256" key="2">
    <source>
        <dbReference type="ARBA" id="ARBA00022490"/>
    </source>
</evidence>
<feature type="domain" description="CEP76 C2" evidence="3">
    <location>
        <begin position="95"/>
        <end position="237"/>
    </location>
</feature>
<dbReference type="InterPro" id="IPR056290">
    <property type="entry name" value="CEPT76/DRC7_peptidase-like_dom"/>
</dbReference>
<dbReference type="InterPro" id="IPR056289">
    <property type="entry name" value="CEP76_N"/>
</dbReference>
<keyword evidence="8" id="KW-1185">Reference proteome</keyword>
<proteinExistence type="predicted"/>
<feature type="domain" description="CEP76 N-terminal" evidence="5">
    <location>
        <begin position="18"/>
        <end position="76"/>
    </location>
</feature>
<dbReference type="PANTHER" id="PTHR46436:SF1">
    <property type="entry name" value="CENTROSOMAL PROTEIN OF 76 KDA"/>
    <property type="match status" value="1"/>
</dbReference>
<dbReference type="VEuPathDB" id="TriTrypDB:LPMP_282210"/>
<dbReference type="eggNOG" id="ENOG502QQEI">
    <property type="taxonomic scope" value="Eukaryota"/>
</dbReference>
<sequence>MDALQGSGQVLPEYLKSMKSAIHSFLQETGVYDSIRDIVDTYISEHGDESVSSENPSAIMQIVKEKGILQELVNQIQSRPTVGTVPSITIPSDGRYYLLVRLNGGRAFVDNLDLAPSTLCKRSVVFAAHFGNQRFRSAAKACSAEPIFDEEFLFEVDATRFGFGEMDLIEVSTPFHIAVLREDAQLNVAELLGENIIEWRKVLKSGYLGLTVELCGKNAGIPAGIVDLQLELVSKKRIRYKEEDIVSRAEQQRIAVTNADREFLVYSRRWWSEYQGLRPTHKERKVRLFASTSTGRMVPLTHFVSPIQAEFGIHSPQDAARFVSLLRVTTMGTGAIGALCVEESSWLSPFIFLSQRQGHHCNHATLLCSLLLGFGIDAYCAIGSCNNGDIGVFVVSRSTDARGSAKVTVWNPTSGERSSPSEQATFATIDCMFNSKSFFANCQASNSIATASFECYNEEFWKPLNVLKLRMVPRYPPAPLLFETVVASSMERSLEIQLREAISTYRDSFGVVTTYDNTVSYVLSQALLLYERQQSEGSAESFALFQESVKGTLGVGKTFKAIPVNVSYLDAGSVMDVVRAASVGREILDMVVDSAKFGVRVKVFCFPERVFSVWVMIAVNYSAANVS</sequence>
<dbReference type="InterPro" id="IPR056288">
    <property type="entry name" value="CEP76_C"/>
</dbReference>
<gene>
    <name evidence="7" type="ORF">LPMP_282210</name>
</gene>
<dbReference type="OrthoDB" id="5527234at2759"/>
<dbReference type="RefSeq" id="XP_010700561.1">
    <property type="nucleotide sequence ID" value="XM_010702259.1"/>
</dbReference>
<dbReference type="InterPro" id="IPR028926">
    <property type="entry name" value="CEP76-C2"/>
</dbReference>
<comment type="subcellular location">
    <subcellularLocation>
        <location evidence="1">Cytoplasm</location>
        <location evidence="1">Cytoskeleton</location>
        <location evidence="1">Microtubule organizing center</location>
        <location evidence="1">Centrosome</location>
    </subcellularLocation>
</comment>
<dbReference type="InterPro" id="IPR052299">
    <property type="entry name" value="CEP76"/>
</dbReference>
<accession>A0A088RX67</accession>
<evidence type="ECO:0000259" key="5">
    <source>
        <dbReference type="Pfam" id="PF24654"/>
    </source>
</evidence>
<feature type="domain" description="Centrosomal protein of 76 kDa C-terminal" evidence="4">
    <location>
        <begin position="485"/>
        <end position="621"/>
    </location>
</feature>
<protein>
    <submittedName>
        <fullName evidence="7">Uncharacterized protein</fullName>
    </submittedName>
</protein>
<reference evidence="7 8" key="1">
    <citation type="journal article" date="2015" name="Sci. Rep.">
        <title>The genome of Leishmania panamensis: insights into genomics of the L. (Viannia) subgenus.</title>
        <authorList>
            <person name="Llanes A."/>
            <person name="Restrepo C.M."/>
            <person name="Vecchio G.D."/>
            <person name="Anguizola F.J."/>
            <person name="Lleonart R."/>
        </authorList>
    </citation>
    <scope>NUCLEOTIDE SEQUENCE [LARGE SCALE GENOMIC DNA]</scope>
    <source>
        <strain evidence="7 8">MHOM/PA/94/PSC-1</strain>
    </source>
</reference>
<dbReference type="KEGG" id="lpan:LPMP_282210"/>
<evidence type="ECO:0000256" key="1">
    <source>
        <dbReference type="ARBA" id="ARBA00004300"/>
    </source>
</evidence>
<organism evidence="7 8">
    <name type="scientific">Leishmania panamensis</name>
    <dbReference type="NCBI Taxonomy" id="5679"/>
    <lineage>
        <taxon>Eukaryota</taxon>
        <taxon>Discoba</taxon>
        <taxon>Euglenozoa</taxon>
        <taxon>Kinetoplastea</taxon>
        <taxon>Metakinetoplastina</taxon>
        <taxon>Trypanosomatida</taxon>
        <taxon>Trypanosomatidae</taxon>
        <taxon>Leishmaniinae</taxon>
        <taxon>Leishmania</taxon>
        <taxon>Leishmania guyanensis species complex</taxon>
    </lineage>
</organism>
<evidence type="ECO:0000313" key="8">
    <source>
        <dbReference type="Proteomes" id="UP000063063"/>
    </source>
</evidence>
<name>A0A088RX67_LEIPA</name>
<evidence type="ECO:0000259" key="6">
    <source>
        <dbReference type="Pfam" id="PF24656"/>
    </source>
</evidence>
<dbReference type="GO" id="GO:0005813">
    <property type="term" value="C:centrosome"/>
    <property type="evidence" value="ECO:0007669"/>
    <property type="project" value="UniProtKB-SubCell"/>
</dbReference>
<keyword evidence="2" id="KW-0963">Cytoplasm</keyword>
<evidence type="ECO:0000313" key="7">
    <source>
        <dbReference type="EMBL" id="AIN99854.1"/>
    </source>
</evidence>
<dbReference type="Pfam" id="PF24654">
    <property type="entry name" value="CEP76_N"/>
    <property type="match status" value="1"/>
</dbReference>
<dbReference type="PANTHER" id="PTHR46436">
    <property type="entry name" value="CENTROSOMAL PROTEIN OF 76 KDA"/>
    <property type="match status" value="1"/>
</dbReference>
<dbReference type="GeneID" id="22576666"/>
<dbReference type="SUPFAM" id="SSF49562">
    <property type="entry name" value="C2 domain (Calcium/lipid-binding domain, CaLB)"/>
    <property type="match status" value="1"/>
</dbReference>